<feature type="region of interest" description="Disordered" evidence="1">
    <location>
        <begin position="187"/>
        <end position="210"/>
    </location>
</feature>
<protein>
    <submittedName>
        <fullName evidence="2">Uncharacterized protein</fullName>
    </submittedName>
</protein>
<feature type="compositionally biased region" description="Low complexity" evidence="1">
    <location>
        <begin position="99"/>
        <end position="111"/>
    </location>
</feature>
<keyword evidence="3" id="KW-1185">Reference proteome</keyword>
<sequence length="210" mass="23227">MCAPIILTTHLDINQRMQIVEIHIIAGGRTQDGGKQVQNESPQELLFIMQRKQQFLAHACTKSIADKIWMVQGPDLFYNFTVGTTKLNRACKLKKTGLRPTQQPQRAATTTVEESDPISPEAQSQPHFPTHDQLLTQIPNAMVSQMFDESSQVSQMNLAPGPLPDNQFVMTNTPTVRPTLLTTATKAGKARATKRKAAVVAPAKKATKKR</sequence>
<feature type="compositionally biased region" description="Basic residues" evidence="1">
    <location>
        <begin position="188"/>
        <end position="197"/>
    </location>
</feature>
<dbReference type="EMBL" id="CM000133">
    <property type="protein sequence ID" value="EEC83475.1"/>
    <property type="molecule type" value="Genomic_DNA"/>
</dbReference>
<accession>B8BA80</accession>
<reference evidence="2 3" key="1">
    <citation type="journal article" date="2005" name="PLoS Biol.">
        <title>The genomes of Oryza sativa: a history of duplications.</title>
        <authorList>
            <person name="Yu J."/>
            <person name="Wang J."/>
            <person name="Lin W."/>
            <person name="Li S."/>
            <person name="Li H."/>
            <person name="Zhou J."/>
            <person name="Ni P."/>
            <person name="Dong W."/>
            <person name="Hu S."/>
            <person name="Zeng C."/>
            <person name="Zhang J."/>
            <person name="Zhang Y."/>
            <person name="Li R."/>
            <person name="Xu Z."/>
            <person name="Li S."/>
            <person name="Li X."/>
            <person name="Zheng H."/>
            <person name="Cong L."/>
            <person name="Lin L."/>
            <person name="Yin J."/>
            <person name="Geng J."/>
            <person name="Li G."/>
            <person name="Shi J."/>
            <person name="Liu J."/>
            <person name="Lv H."/>
            <person name="Li J."/>
            <person name="Wang J."/>
            <person name="Deng Y."/>
            <person name="Ran L."/>
            <person name="Shi X."/>
            <person name="Wang X."/>
            <person name="Wu Q."/>
            <person name="Li C."/>
            <person name="Ren X."/>
            <person name="Wang J."/>
            <person name="Wang X."/>
            <person name="Li D."/>
            <person name="Liu D."/>
            <person name="Zhang X."/>
            <person name="Ji Z."/>
            <person name="Zhao W."/>
            <person name="Sun Y."/>
            <person name="Zhang Z."/>
            <person name="Bao J."/>
            <person name="Han Y."/>
            <person name="Dong L."/>
            <person name="Ji J."/>
            <person name="Chen P."/>
            <person name="Wu S."/>
            <person name="Liu J."/>
            <person name="Xiao Y."/>
            <person name="Bu D."/>
            <person name="Tan J."/>
            <person name="Yang L."/>
            <person name="Ye C."/>
            <person name="Zhang J."/>
            <person name="Xu J."/>
            <person name="Zhou Y."/>
            <person name="Yu Y."/>
            <person name="Zhang B."/>
            <person name="Zhuang S."/>
            <person name="Wei H."/>
            <person name="Liu B."/>
            <person name="Lei M."/>
            <person name="Yu H."/>
            <person name="Li Y."/>
            <person name="Xu H."/>
            <person name="Wei S."/>
            <person name="He X."/>
            <person name="Fang L."/>
            <person name="Zhang Z."/>
            <person name="Zhang Y."/>
            <person name="Huang X."/>
            <person name="Su Z."/>
            <person name="Tong W."/>
            <person name="Li J."/>
            <person name="Tong Z."/>
            <person name="Li S."/>
            <person name="Ye J."/>
            <person name="Wang L."/>
            <person name="Fang L."/>
            <person name="Lei T."/>
            <person name="Chen C."/>
            <person name="Chen H."/>
            <person name="Xu Z."/>
            <person name="Li H."/>
            <person name="Huang H."/>
            <person name="Zhang F."/>
            <person name="Xu H."/>
            <person name="Li N."/>
            <person name="Zhao C."/>
            <person name="Li S."/>
            <person name="Dong L."/>
            <person name="Huang Y."/>
            <person name="Li L."/>
            <person name="Xi Y."/>
            <person name="Qi Q."/>
            <person name="Li W."/>
            <person name="Zhang B."/>
            <person name="Hu W."/>
            <person name="Zhang Y."/>
            <person name="Tian X."/>
            <person name="Jiao Y."/>
            <person name="Liang X."/>
            <person name="Jin J."/>
            <person name="Gao L."/>
            <person name="Zheng W."/>
            <person name="Hao B."/>
            <person name="Liu S."/>
            <person name="Wang W."/>
            <person name="Yuan L."/>
            <person name="Cao M."/>
            <person name="McDermott J."/>
            <person name="Samudrala R."/>
            <person name="Wang J."/>
            <person name="Wong G.K."/>
            <person name="Yang H."/>
        </authorList>
    </citation>
    <scope>NUCLEOTIDE SEQUENCE [LARGE SCALE GENOMIC DNA]</scope>
    <source>
        <strain evidence="3">cv. 93-11</strain>
    </source>
</reference>
<evidence type="ECO:0000313" key="2">
    <source>
        <dbReference type="EMBL" id="EEC83475.1"/>
    </source>
</evidence>
<dbReference type="Proteomes" id="UP000007015">
    <property type="component" value="Chromosome 8"/>
</dbReference>
<proteinExistence type="predicted"/>
<name>B8BA80_ORYSI</name>
<gene>
    <name evidence="2" type="ORF">OsI_28987</name>
</gene>
<evidence type="ECO:0000313" key="3">
    <source>
        <dbReference type="Proteomes" id="UP000007015"/>
    </source>
</evidence>
<organism evidence="2 3">
    <name type="scientific">Oryza sativa subsp. indica</name>
    <name type="common">Rice</name>
    <dbReference type="NCBI Taxonomy" id="39946"/>
    <lineage>
        <taxon>Eukaryota</taxon>
        <taxon>Viridiplantae</taxon>
        <taxon>Streptophyta</taxon>
        <taxon>Embryophyta</taxon>
        <taxon>Tracheophyta</taxon>
        <taxon>Spermatophyta</taxon>
        <taxon>Magnoliopsida</taxon>
        <taxon>Liliopsida</taxon>
        <taxon>Poales</taxon>
        <taxon>Poaceae</taxon>
        <taxon>BOP clade</taxon>
        <taxon>Oryzoideae</taxon>
        <taxon>Oryzeae</taxon>
        <taxon>Oryzinae</taxon>
        <taxon>Oryza</taxon>
        <taxon>Oryza sativa</taxon>
    </lineage>
</organism>
<dbReference type="Gramene" id="BGIOSGA028547-TA">
    <property type="protein sequence ID" value="BGIOSGA028547-PA"/>
    <property type="gene ID" value="BGIOSGA028547"/>
</dbReference>
<feature type="region of interest" description="Disordered" evidence="1">
    <location>
        <begin position="96"/>
        <end position="128"/>
    </location>
</feature>
<evidence type="ECO:0000256" key="1">
    <source>
        <dbReference type="SAM" id="MobiDB-lite"/>
    </source>
</evidence>
<dbReference type="HOGENOM" id="CLU_1311953_0_0_1"/>
<dbReference type="AlphaFoldDB" id="B8BA80"/>